<evidence type="ECO:0000313" key="2">
    <source>
        <dbReference type="EMBL" id="WNO52975.1"/>
    </source>
</evidence>
<sequence length="117" mass="13475">MEQSTVRSLRSGPRHKVFLPAEAEFGQARHRVHLLDLSRGGALLHSETPPHYNDHILLLAGPITRRARVTRVLDRKIGIAFVAPLSEEELRDILEEHQTMLLHHRERMAMHDQSVIR</sequence>
<evidence type="ECO:0000259" key="1">
    <source>
        <dbReference type="Pfam" id="PF07238"/>
    </source>
</evidence>
<name>A0ABZ0B7K1_9SPHN</name>
<dbReference type="RefSeq" id="WP_313913967.1">
    <property type="nucleotide sequence ID" value="NZ_CP135076.1"/>
</dbReference>
<dbReference type="SUPFAM" id="SSF141371">
    <property type="entry name" value="PilZ domain-like"/>
    <property type="match status" value="1"/>
</dbReference>
<feature type="domain" description="PilZ" evidence="1">
    <location>
        <begin position="9"/>
        <end position="93"/>
    </location>
</feature>
<proteinExistence type="predicted"/>
<gene>
    <name evidence="2" type="ORF">RPR59_10965</name>
</gene>
<dbReference type="EMBL" id="CP135076">
    <property type="protein sequence ID" value="WNO52975.1"/>
    <property type="molecule type" value="Genomic_DNA"/>
</dbReference>
<accession>A0ABZ0B7K1</accession>
<dbReference type="Gene3D" id="2.40.10.220">
    <property type="entry name" value="predicted glycosyltransferase like domains"/>
    <property type="match status" value="1"/>
</dbReference>
<keyword evidence="3" id="KW-1185">Reference proteome</keyword>
<protein>
    <submittedName>
        <fullName evidence="2">PilZ domain-containing protein</fullName>
    </submittedName>
</protein>
<dbReference type="Proteomes" id="UP001302249">
    <property type="component" value="Chromosome"/>
</dbReference>
<dbReference type="InterPro" id="IPR009875">
    <property type="entry name" value="PilZ_domain"/>
</dbReference>
<reference evidence="2 3" key="1">
    <citation type="submission" date="2023-09" db="EMBL/GenBank/DDBJ databases">
        <authorList>
            <person name="Rey-Velasco X."/>
        </authorList>
    </citation>
    <scope>NUCLEOTIDE SEQUENCE [LARGE SCALE GENOMIC DNA]</scope>
    <source>
        <strain evidence="2 3">W311</strain>
    </source>
</reference>
<dbReference type="Pfam" id="PF07238">
    <property type="entry name" value="PilZ"/>
    <property type="match status" value="1"/>
</dbReference>
<evidence type="ECO:0000313" key="3">
    <source>
        <dbReference type="Proteomes" id="UP001302249"/>
    </source>
</evidence>
<organism evidence="2 3">
    <name type="scientific">Stakelama saccharophila</name>
    <dbReference type="NCBI Taxonomy" id="3075605"/>
    <lineage>
        <taxon>Bacteria</taxon>
        <taxon>Pseudomonadati</taxon>
        <taxon>Pseudomonadota</taxon>
        <taxon>Alphaproteobacteria</taxon>
        <taxon>Sphingomonadales</taxon>
        <taxon>Sphingomonadaceae</taxon>
        <taxon>Stakelama</taxon>
    </lineage>
</organism>